<dbReference type="RefSeq" id="WP_349342635.1">
    <property type="nucleotide sequence ID" value="NZ_CP157802.1"/>
</dbReference>
<name>A0AAU7MKH4_9GAMM</name>
<sequence>MLPDLAARPEGFQPLLPQGFSVPKSWEGTYARLIPAGPEWTDLDFEAVVASRSKLKHLFGPEDDWPPGDLSRSMDEADLAWHANEFELGKSFAYHLLDTDQRECLGCLYIYPTASMGHDAEAYLWTHLNLDKKVAERIEHEIIDWLDLAWPFESIAWPGRFISFESWAAAGLKNYYRCTRTTSFPYF</sequence>
<dbReference type="KEGG" id="mamm:ABNF92_15255"/>
<proteinExistence type="predicted"/>
<reference evidence="1" key="1">
    <citation type="submission" date="2024-05" db="EMBL/GenBank/DDBJ databases">
        <title>Draft Genome Sequences of Flagellimonas sp. MMG031 and Marinobacter sp. MMG032 Isolated from the dinoflagellate Symbiodinium pilosum.</title>
        <authorList>
            <person name="Shikuma N.J."/>
            <person name="Farrell M.V."/>
        </authorList>
    </citation>
    <scope>NUCLEOTIDE SEQUENCE</scope>
    <source>
        <strain evidence="1">MMG032</strain>
    </source>
</reference>
<protein>
    <recommendedName>
        <fullName evidence="2">GNAT family N-acetyltransferase</fullName>
    </recommendedName>
</protein>
<accession>A0AAU7MKH4</accession>
<gene>
    <name evidence="1" type="ORF">ABNF92_15255</name>
</gene>
<evidence type="ECO:0000313" key="1">
    <source>
        <dbReference type="EMBL" id="XBQ18798.1"/>
    </source>
</evidence>
<dbReference type="EMBL" id="CP157802">
    <property type="protein sequence ID" value="XBQ18798.1"/>
    <property type="molecule type" value="Genomic_DNA"/>
</dbReference>
<organism evidence="1">
    <name type="scientific">Marinobacter sp. MMG032</name>
    <dbReference type="NCBI Taxonomy" id="3158548"/>
    <lineage>
        <taxon>Bacteria</taxon>
        <taxon>Pseudomonadati</taxon>
        <taxon>Pseudomonadota</taxon>
        <taxon>Gammaproteobacteria</taxon>
        <taxon>Pseudomonadales</taxon>
        <taxon>Marinobacteraceae</taxon>
        <taxon>Marinobacter</taxon>
    </lineage>
</organism>
<dbReference type="AlphaFoldDB" id="A0AAU7MKH4"/>
<evidence type="ECO:0008006" key="2">
    <source>
        <dbReference type="Google" id="ProtNLM"/>
    </source>
</evidence>